<dbReference type="OMA" id="YVLESVN"/>
<comment type="pathway">
    <text evidence="2">Glycolipid biosynthesis; glycosylphosphatidylinositol-anchor biosynthesis.</text>
</comment>
<evidence type="ECO:0000256" key="9">
    <source>
        <dbReference type="ARBA" id="ARBA00022989"/>
    </source>
</evidence>
<dbReference type="Pfam" id="PF02585">
    <property type="entry name" value="PIG-L"/>
    <property type="match status" value="1"/>
</dbReference>
<dbReference type="STRING" id="30522.A0A4W2E4I2"/>
<dbReference type="PANTHER" id="PTHR12993">
    <property type="entry name" value="N-ACETYLGLUCOSAMINYL-PHOSPHATIDYLINOSITOL DE-N-ACETYLASE-RELATED"/>
    <property type="match status" value="1"/>
</dbReference>
<evidence type="ECO:0000313" key="15">
    <source>
        <dbReference type="Ensembl" id="ENSBIXP00000031020.1"/>
    </source>
</evidence>
<evidence type="ECO:0000256" key="6">
    <source>
        <dbReference type="ARBA" id="ARBA00022692"/>
    </source>
</evidence>
<proteinExistence type="inferred from homology"/>
<dbReference type="GO" id="GO:0000225">
    <property type="term" value="F:N-acetylglucosaminylphosphatidylinositol deacetylase activity"/>
    <property type="evidence" value="ECO:0007669"/>
    <property type="project" value="UniProtKB-EC"/>
</dbReference>
<evidence type="ECO:0000256" key="7">
    <source>
        <dbReference type="ARBA" id="ARBA00022801"/>
    </source>
</evidence>
<dbReference type="GO" id="GO:0006506">
    <property type="term" value="P:GPI anchor biosynthetic process"/>
    <property type="evidence" value="ECO:0007669"/>
    <property type="project" value="UniProtKB-UniPathway"/>
</dbReference>
<dbReference type="PANTHER" id="PTHR12993:SF11">
    <property type="entry name" value="N-ACETYLGLUCOSAMINYL-PHOSPHATIDYLINOSITOL DE-N-ACETYLASE"/>
    <property type="match status" value="1"/>
</dbReference>
<comment type="similarity">
    <text evidence="3">Belongs to the PIGL family.</text>
</comment>
<evidence type="ECO:0000256" key="1">
    <source>
        <dbReference type="ARBA" id="ARBA00004389"/>
    </source>
</evidence>
<keyword evidence="7" id="KW-0378">Hydrolase</keyword>
<evidence type="ECO:0000313" key="16">
    <source>
        <dbReference type="Proteomes" id="UP000314981"/>
    </source>
</evidence>
<dbReference type="Ensembl" id="ENSBIXT00005019209.1">
    <property type="protein sequence ID" value="ENSBIXP00005010693.1"/>
    <property type="gene ID" value="ENSBIXG00005015284.1"/>
</dbReference>
<dbReference type="RefSeq" id="XP_027375262.1">
    <property type="nucleotide sequence ID" value="XM_027519461.1"/>
</dbReference>
<dbReference type="Proteomes" id="UP000429181">
    <property type="component" value="Chromosome 19"/>
</dbReference>
<reference evidence="15" key="2">
    <citation type="submission" date="2025-05" db="UniProtKB">
        <authorList>
            <consortium name="Ensembl"/>
        </authorList>
    </citation>
    <scope>IDENTIFICATION</scope>
</reference>
<keyword evidence="8" id="KW-0256">Endoplasmic reticulum</keyword>
<evidence type="ECO:0000256" key="2">
    <source>
        <dbReference type="ARBA" id="ARBA00004687"/>
    </source>
</evidence>
<keyword evidence="5" id="KW-0337">GPI-anchor biosynthesis</keyword>
<evidence type="ECO:0000256" key="14">
    <source>
        <dbReference type="ARBA" id="ARBA00093245"/>
    </source>
</evidence>
<dbReference type="UniPathway" id="UPA00196"/>
<keyword evidence="10" id="KW-0472">Membrane</keyword>
<reference evidence="16 17" key="1">
    <citation type="submission" date="2018-11" db="EMBL/GenBank/DDBJ databases">
        <title>Haplotype-resolved cattle genomes.</title>
        <authorList>
            <person name="Low W.Y."/>
            <person name="Tearle R."/>
            <person name="Bickhart D.M."/>
            <person name="Rosen B.D."/>
            <person name="Koren S."/>
            <person name="Rhie A."/>
            <person name="Hiendleder S."/>
            <person name="Phillippy A.M."/>
            <person name="Smith T.P.L."/>
            <person name="Williams J.L."/>
        </authorList>
    </citation>
    <scope>NUCLEOTIDE SEQUENCE [LARGE SCALE GENOMIC DNA]</scope>
</reference>
<evidence type="ECO:0000256" key="8">
    <source>
        <dbReference type="ARBA" id="ARBA00022824"/>
    </source>
</evidence>
<keyword evidence="16" id="KW-1185">Reference proteome</keyword>
<evidence type="ECO:0000256" key="10">
    <source>
        <dbReference type="ARBA" id="ARBA00023136"/>
    </source>
</evidence>
<dbReference type="EC" id="3.5.1.89" evidence="4"/>
<dbReference type="SUPFAM" id="SSF102588">
    <property type="entry name" value="LmbE-like"/>
    <property type="match status" value="1"/>
</dbReference>
<name>A0A4W2E4I2_BOBOX</name>
<gene>
    <name evidence="15" type="primary">PIGL</name>
</gene>
<dbReference type="Gene3D" id="3.40.50.10320">
    <property type="entry name" value="LmbE-like"/>
    <property type="match status" value="1"/>
</dbReference>
<evidence type="ECO:0000256" key="4">
    <source>
        <dbReference type="ARBA" id="ARBA00012176"/>
    </source>
</evidence>
<comment type="catalytic activity">
    <reaction evidence="14">
        <text>a 6-(N-acetyl-alpha-D-glucosaminyl)-1-(1,2-diacyl-sn-glycero-3-phospho)-1D-myo-inositol + H2O = a 6-(alpha-D-glucosaminyl)-1-(1,2-diacyl-sn-glycero-3-phospho)-1D-myo-inositol + acetate</text>
        <dbReference type="Rhea" id="RHEA:11660"/>
        <dbReference type="ChEBI" id="CHEBI:15377"/>
        <dbReference type="ChEBI" id="CHEBI:30089"/>
        <dbReference type="ChEBI" id="CHEBI:57265"/>
        <dbReference type="ChEBI" id="CHEBI:57997"/>
        <dbReference type="EC" id="3.5.1.89"/>
    </reaction>
    <physiologicalReaction direction="left-to-right" evidence="14">
        <dbReference type="Rhea" id="RHEA:11661"/>
    </physiologicalReaction>
</comment>
<dbReference type="Proteomes" id="UP000314981">
    <property type="component" value="Chromosome 19"/>
</dbReference>
<dbReference type="SMR" id="A0A4W2E4I2"/>
<evidence type="ECO:0000256" key="13">
    <source>
        <dbReference type="ARBA" id="ARBA00078401"/>
    </source>
</evidence>
<evidence type="ECO:0000256" key="12">
    <source>
        <dbReference type="ARBA" id="ARBA00070167"/>
    </source>
</evidence>
<protein>
    <recommendedName>
        <fullName evidence="12">N-acetylglucosaminyl-phosphatidylinositol de-N-acetylase</fullName>
        <ecNumber evidence="4">3.5.1.89</ecNumber>
    </recommendedName>
    <alternativeName>
        <fullName evidence="13">Phosphatidylinositol-glycan biosynthesis class L protein</fullName>
    </alternativeName>
</protein>
<comment type="function">
    <text evidence="11">Catalyzes the second step of glycosylphosphatidylinositol (GPI) biosynthesis, which is the de-N-acetylation of N-acetylglucosaminyl-phosphatidylinositol.</text>
</comment>
<comment type="subcellular location">
    <subcellularLocation>
        <location evidence="1">Endoplasmic reticulum membrane</location>
        <topology evidence="1">Single-pass membrane protein</topology>
    </subcellularLocation>
</comment>
<dbReference type="InterPro" id="IPR003737">
    <property type="entry name" value="GlcNAc_PI_deacetylase-related"/>
</dbReference>
<accession>A0A4W2E4I2</accession>
<dbReference type="GeneID" id="113878408"/>
<evidence type="ECO:0000256" key="3">
    <source>
        <dbReference type="ARBA" id="ARBA00006066"/>
    </source>
</evidence>
<dbReference type="FunFam" id="3.40.50.10320:FF:000002">
    <property type="entry name" value="Probable N-acetylglucosaminyl-phosphatidylinositol de-N-acetylase"/>
    <property type="match status" value="1"/>
</dbReference>
<dbReference type="GeneTree" id="ENSGT00390000018434"/>
<sequence>MEVAAPLLCLAAAVLVWGVLWVWGSWERMTRPEQAGLPGGGSRTLLVTAHPDDEAMFFAPTILGLARLRHQLFLLCFSAGNYYNQGEIRKKELLQSCDVLGIPPSNVMIIENRDFPDDPDVRWDPDRAADVLLQHVEANGIKLVVTFDEGGVSGHSNHVALNAAVRTLQAEGKLPKGCSVLTLQSVNLLRKYLCLLDLPCSLLLARDALFVLTQREAAQAQRAMSCHRSQLLWFRRLYMLFSRYMRINSLNFL</sequence>
<organism evidence="15 16">
    <name type="scientific">Bos indicus x Bos taurus</name>
    <name type="common">Hybrid cattle</name>
    <dbReference type="NCBI Taxonomy" id="30522"/>
    <lineage>
        <taxon>Eukaryota</taxon>
        <taxon>Metazoa</taxon>
        <taxon>Chordata</taxon>
        <taxon>Craniata</taxon>
        <taxon>Vertebrata</taxon>
        <taxon>Euteleostomi</taxon>
        <taxon>Mammalia</taxon>
        <taxon>Eutheria</taxon>
        <taxon>Laurasiatheria</taxon>
        <taxon>Artiodactyla</taxon>
        <taxon>Ruminantia</taxon>
        <taxon>Pecora</taxon>
        <taxon>Bovidae</taxon>
        <taxon>Bovinae</taxon>
        <taxon>Bos</taxon>
    </lineage>
</organism>
<keyword evidence="6" id="KW-0812">Transmembrane</keyword>
<evidence type="ECO:0000256" key="11">
    <source>
        <dbReference type="ARBA" id="ARBA00060114"/>
    </source>
</evidence>
<keyword evidence="9" id="KW-1133">Transmembrane helix</keyword>
<evidence type="ECO:0000313" key="17">
    <source>
        <dbReference type="Proteomes" id="UP000429181"/>
    </source>
</evidence>
<evidence type="ECO:0000256" key="5">
    <source>
        <dbReference type="ARBA" id="ARBA00022502"/>
    </source>
</evidence>
<dbReference type="AlphaFoldDB" id="A0A4W2E4I2"/>
<dbReference type="Ensembl" id="ENSBIXT00000002364.1">
    <property type="protein sequence ID" value="ENSBIXP00000031020.1"/>
    <property type="gene ID" value="ENSBIXG00000013151.1"/>
</dbReference>
<dbReference type="CTD" id="9487"/>
<dbReference type="InterPro" id="IPR024078">
    <property type="entry name" value="LmbE-like_dom_sf"/>
</dbReference>
<dbReference type="GO" id="GO:0005789">
    <property type="term" value="C:endoplasmic reticulum membrane"/>
    <property type="evidence" value="ECO:0007669"/>
    <property type="project" value="UniProtKB-SubCell"/>
</dbReference>